<sequence>MNSLTNYGFTASDFQSHKFRENDTFTDIRVREMEAIKHGNINYGSTGLQPSILFRLTLETRLFEYPFSKSRLSVCDQILRSRKSQVQLSSETRLRLRTVKYVVTYEVRA</sequence>
<protein>
    <submittedName>
        <fullName evidence="1">Uncharacterized protein</fullName>
    </submittedName>
</protein>
<comment type="caution">
    <text evidence="1">The sequence shown here is derived from an EMBL/GenBank/DDBJ whole genome shotgun (WGS) entry which is preliminary data.</text>
</comment>
<evidence type="ECO:0000313" key="1">
    <source>
        <dbReference type="EMBL" id="CAB5290579.1"/>
    </source>
</evidence>
<reference evidence="1" key="1">
    <citation type="submission" date="2020-05" db="EMBL/GenBank/DDBJ databases">
        <authorList>
            <person name="Rincon C."/>
            <person name="Sanders R I."/>
            <person name="Robbins C."/>
            <person name="Chaturvedi A."/>
        </authorList>
    </citation>
    <scope>NUCLEOTIDE SEQUENCE</scope>
    <source>
        <strain evidence="1">CHB12</strain>
    </source>
</reference>
<dbReference type="VEuPathDB" id="FungiDB:RhiirFUN_015503"/>
<gene>
    <name evidence="1" type="ORF">CHRIB12_LOCUS38</name>
</gene>
<dbReference type="Proteomes" id="UP000684084">
    <property type="component" value="Unassembled WGS sequence"/>
</dbReference>
<evidence type="ECO:0000313" key="2">
    <source>
        <dbReference type="Proteomes" id="UP000684084"/>
    </source>
</evidence>
<organism evidence="1 2">
    <name type="scientific">Rhizophagus irregularis</name>
    <dbReference type="NCBI Taxonomy" id="588596"/>
    <lineage>
        <taxon>Eukaryota</taxon>
        <taxon>Fungi</taxon>
        <taxon>Fungi incertae sedis</taxon>
        <taxon>Mucoromycota</taxon>
        <taxon>Glomeromycotina</taxon>
        <taxon>Glomeromycetes</taxon>
        <taxon>Glomerales</taxon>
        <taxon>Glomeraceae</taxon>
        <taxon>Rhizophagus</taxon>
    </lineage>
</organism>
<dbReference type="EMBL" id="CAGKOT010000001">
    <property type="protein sequence ID" value="CAB5290579.1"/>
    <property type="molecule type" value="Genomic_DNA"/>
</dbReference>
<proteinExistence type="predicted"/>
<dbReference type="AlphaFoldDB" id="A0A916DXI3"/>
<accession>A0A916DXI3</accession>
<name>A0A916DXI3_9GLOM</name>